<dbReference type="Gene3D" id="3.90.1530.30">
    <property type="match status" value="1"/>
</dbReference>
<comment type="similarity">
    <text evidence="1">Belongs to the ParB family.</text>
</comment>
<dbReference type="InterPro" id="IPR004437">
    <property type="entry name" value="ParB/RepB/Spo0J"/>
</dbReference>
<dbReference type="NCBIfam" id="TIGR00180">
    <property type="entry name" value="parB_part"/>
    <property type="match status" value="1"/>
</dbReference>
<feature type="domain" description="ParB-like N-terminal" evidence="2">
    <location>
        <begin position="32"/>
        <end position="122"/>
    </location>
</feature>
<gene>
    <name evidence="3" type="ORF">GCM10008938_33350</name>
</gene>
<sequence>MINAKKKPAGSGFGALAGIQAEVLAEPTALPEFISVELIDANPHQTRYQFEEEPLQALAESIKANGLLQPVVLRKKADGRYQLIAGERRLRAHKLAGLSEIKSVILDKPESADLELNLTENELRQNLNTFERVEAVVQLVALHFGKDPADVPELLYKQRRQPDPEVVAYLEDICKKFSFGKWDSLVANQLSVLTLPEDLKTLLRQDRIPYKHALKLRQITDEHQRNLLTQRVLEEGMGLEALTQEVSRLTSKPTSQKDSPRALVEKKFKRVVSRMSPDQKEKLNGLLADLEQLLLQTEQ</sequence>
<dbReference type="EMBL" id="BMOD01000014">
    <property type="protein sequence ID" value="GGJ44470.1"/>
    <property type="molecule type" value="Genomic_DNA"/>
</dbReference>
<dbReference type="Gene3D" id="1.10.10.2830">
    <property type="match status" value="1"/>
</dbReference>
<dbReference type="InterPro" id="IPR003115">
    <property type="entry name" value="ParB_N"/>
</dbReference>
<dbReference type="Proteomes" id="UP000632222">
    <property type="component" value="Unassembled WGS sequence"/>
</dbReference>
<reference evidence="4" key="1">
    <citation type="journal article" date="2019" name="Int. J. Syst. Evol. Microbiol.">
        <title>The Global Catalogue of Microorganisms (GCM) 10K type strain sequencing project: providing services to taxonomists for standard genome sequencing and annotation.</title>
        <authorList>
            <consortium name="The Broad Institute Genomics Platform"/>
            <consortium name="The Broad Institute Genome Sequencing Center for Infectious Disease"/>
            <person name="Wu L."/>
            <person name="Ma J."/>
        </authorList>
    </citation>
    <scope>NUCLEOTIDE SEQUENCE [LARGE SCALE GENOMIC DNA]</scope>
    <source>
        <strain evidence="4">JCM 14370</strain>
    </source>
</reference>
<dbReference type="InterPro" id="IPR050336">
    <property type="entry name" value="Chromosome_partition/occlusion"/>
</dbReference>
<dbReference type="SUPFAM" id="SSF109709">
    <property type="entry name" value="KorB DNA-binding domain-like"/>
    <property type="match status" value="1"/>
</dbReference>
<evidence type="ECO:0000259" key="2">
    <source>
        <dbReference type="SMART" id="SM00470"/>
    </source>
</evidence>
<evidence type="ECO:0000313" key="3">
    <source>
        <dbReference type="EMBL" id="GGJ44470.1"/>
    </source>
</evidence>
<dbReference type="PANTHER" id="PTHR33375:SF7">
    <property type="entry name" value="CHROMOSOME 2-PARTITIONING PROTEIN PARB-RELATED"/>
    <property type="match status" value="1"/>
</dbReference>
<dbReference type="CDD" id="cd16393">
    <property type="entry name" value="SPO0J_N"/>
    <property type="match status" value="1"/>
</dbReference>
<dbReference type="Pfam" id="PF17762">
    <property type="entry name" value="HTH_ParB"/>
    <property type="match status" value="1"/>
</dbReference>
<evidence type="ECO:0000256" key="1">
    <source>
        <dbReference type="ARBA" id="ARBA00006295"/>
    </source>
</evidence>
<evidence type="ECO:0000313" key="4">
    <source>
        <dbReference type="Proteomes" id="UP000632222"/>
    </source>
</evidence>
<dbReference type="SMART" id="SM00470">
    <property type="entry name" value="ParB"/>
    <property type="match status" value="1"/>
</dbReference>
<dbReference type="Pfam" id="PF02195">
    <property type="entry name" value="ParB_N"/>
    <property type="match status" value="1"/>
</dbReference>
<dbReference type="InterPro" id="IPR041468">
    <property type="entry name" value="HTH_ParB/Spo0J"/>
</dbReference>
<proteinExistence type="inferred from homology"/>
<keyword evidence="4" id="KW-1185">Reference proteome</keyword>
<protein>
    <submittedName>
        <fullName evidence="3">Chromosome partitioning protein ParB</fullName>
    </submittedName>
</protein>
<dbReference type="RefSeq" id="WP_189004413.1">
    <property type="nucleotide sequence ID" value="NZ_BMOD01000014.1"/>
</dbReference>
<accession>A0ABQ2D4E4</accession>
<name>A0ABQ2D4E4_9DEIO</name>
<dbReference type="PANTHER" id="PTHR33375">
    <property type="entry name" value="CHROMOSOME-PARTITIONING PROTEIN PARB-RELATED"/>
    <property type="match status" value="1"/>
</dbReference>
<organism evidence="3 4">
    <name type="scientific">Deinococcus roseus</name>
    <dbReference type="NCBI Taxonomy" id="392414"/>
    <lineage>
        <taxon>Bacteria</taxon>
        <taxon>Thermotogati</taxon>
        <taxon>Deinococcota</taxon>
        <taxon>Deinococci</taxon>
        <taxon>Deinococcales</taxon>
        <taxon>Deinococcaceae</taxon>
        <taxon>Deinococcus</taxon>
    </lineage>
</organism>
<dbReference type="InterPro" id="IPR036086">
    <property type="entry name" value="ParB/Sulfiredoxin_sf"/>
</dbReference>
<dbReference type="SUPFAM" id="SSF110849">
    <property type="entry name" value="ParB/Sulfiredoxin"/>
    <property type="match status" value="1"/>
</dbReference>
<comment type="caution">
    <text evidence="3">The sequence shown here is derived from an EMBL/GenBank/DDBJ whole genome shotgun (WGS) entry which is preliminary data.</text>
</comment>